<name>A0A060HLA9_9ARCH</name>
<gene>
    <name evidence="2" type="ORF">NVIE_020310</name>
</gene>
<dbReference type="GeneID" id="74947268"/>
<proteinExistence type="predicted"/>
<keyword evidence="3" id="KW-1185">Reference proteome</keyword>
<dbReference type="KEGG" id="nvn:NVIE_020310"/>
<dbReference type="HOGENOM" id="CLU_2010165_0_0_2"/>
<evidence type="ECO:0000313" key="3">
    <source>
        <dbReference type="Proteomes" id="UP000027093"/>
    </source>
</evidence>
<accession>A0A060HLA9</accession>
<feature type="coiled-coil region" evidence="1">
    <location>
        <begin position="14"/>
        <end position="89"/>
    </location>
</feature>
<dbReference type="EMBL" id="CP007536">
    <property type="protein sequence ID" value="AIC16288.1"/>
    <property type="molecule type" value="Genomic_DNA"/>
</dbReference>
<organism evidence="2 3">
    <name type="scientific">Nitrososphaera viennensis EN76</name>
    <dbReference type="NCBI Taxonomy" id="926571"/>
    <lineage>
        <taxon>Archaea</taxon>
        <taxon>Nitrososphaerota</taxon>
        <taxon>Nitrososphaeria</taxon>
        <taxon>Nitrososphaerales</taxon>
        <taxon>Nitrososphaeraceae</taxon>
        <taxon>Nitrososphaera</taxon>
    </lineage>
</organism>
<reference evidence="2 3" key="1">
    <citation type="journal article" date="2014" name="Int. J. Syst. Evol. Microbiol.">
        <title>Nitrososphaera viennensis gen. nov., sp. nov., an aerobic and mesophilic, ammonia-oxidizing archaeon from soil and a member of the archaeal phylum Thaumarchaeota.</title>
        <authorList>
            <person name="Stieglmeier M."/>
            <person name="Klingl A."/>
            <person name="Alves R.J."/>
            <person name="Rittmann S.K."/>
            <person name="Melcher M."/>
            <person name="Leisch N."/>
            <person name="Schleper C."/>
        </authorList>
    </citation>
    <scope>NUCLEOTIDE SEQUENCE [LARGE SCALE GENOMIC DNA]</scope>
    <source>
        <strain evidence="2">EN76</strain>
    </source>
</reference>
<sequence length="123" mass="14830">MRPPANTLLPPNFERLKKERLERLKERLRNKLEDFELTQIVLDRKVMDYNKQLDQLKNKINLVSYLPLREKLEKQHNGLKDERDAAYKEYLEFKNNISTIINDIDELDLVLNRFMEAVEELSE</sequence>
<protein>
    <submittedName>
        <fullName evidence="2">Uncharacterized protein</fullName>
    </submittedName>
</protein>
<dbReference type="Proteomes" id="UP000027093">
    <property type="component" value="Chromosome"/>
</dbReference>
<dbReference type="STRING" id="926571.NVIE_020310"/>
<dbReference type="RefSeq" id="WP_075055082.1">
    <property type="nucleotide sequence ID" value="NZ_CP007536.1"/>
</dbReference>
<dbReference type="AlphaFoldDB" id="A0A060HLA9"/>
<evidence type="ECO:0000313" key="2">
    <source>
        <dbReference type="EMBL" id="AIC16288.1"/>
    </source>
</evidence>
<keyword evidence="1" id="KW-0175">Coiled coil</keyword>
<evidence type="ECO:0000256" key="1">
    <source>
        <dbReference type="SAM" id="Coils"/>
    </source>
</evidence>